<protein>
    <submittedName>
        <fullName evidence="2">Uncharacterized protein</fullName>
    </submittedName>
</protein>
<accession>A0A392VAK9</accession>
<dbReference type="Proteomes" id="UP000265520">
    <property type="component" value="Unassembled WGS sequence"/>
</dbReference>
<dbReference type="AlphaFoldDB" id="A0A392VAK9"/>
<evidence type="ECO:0000256" key="1">
    <source>
        <dbReference type="SAM" id="SignalP"/>
    </source>
</evidence>
<dbReference type="EMBL" id="LXQA011112901">
    <property type="protein sequence ID" value="MCI85334.1"/>
    <property type="molecule type" value="Genomic_DNA"/>
</dbReference>
<comment type="caution">
    <text evidence="2">The sequence shown here is derived from an EMBL/GenBank/DDBJ whole genome shotgun (WGS) entry which is preliminary data.</text>
</comment>
<keyword evidence="1" id="KW-0732">Signal</keyword>
<keyword evidence="3" id="KW-1185">Reference proteome</keyword>
<name>A0A392VAK9_9FABA</name>
<feature type="non-terminal residue" evidence="2">
    <location>
        <position position="38"/>
    </location>
</feature>
<proteinExistence type="predicted"/>
<evidence type="ECO:0000313" key="3">
    <source>
        <dbReference type="Proteomes" id="UP000265520"/>
    </source>
</evidence>
<reference evidence="2 3" key="1">
    <citation type="journal article" date="2018" name="Front. Plant Sci.">
        <title>Red Clover (Trifolium pratense) and Zigzag Clover (T. medium) - A Picture of Genomic Similarities and Differences.</title>
        <authorList>
            <person name="Dluhosova J."/>
            <person name="Istvanek J."/>
            <person name="Nedelnik J."/>
            <person name="Repkova J."/>
        </authorList>
    </citation>
    <scope>NUCLEOTIDE SEQUENCE [LARGE SCALE GENOMIC DNA]</scope>
    <source>
        <strain evidence="3">cv. 10/8</strain>
        <tissue evidence="2">Leaf</tissue>
    </source>
</reference>
<evidence type="ECO:0000313" key="2">
    <source>
        <dbReference type="EMBL" id="MCI85334.1"/>
    </source>
</evidence>
<organism evidence="2 3">
    <name type="scientific">Trifolium medium</name>
    <dbReference type="NCBI Taxonomy" id="97028"/>
    <lineage>
        <taxon>Eukaryota</taxon>
        <taxon>Viridiplantae</taxon>
        <taxon>Streptophyta</taxon>
        <taxon>Embryophyta</taxon>
        <taxon>Tracheophyta</taxon>
        <taxon>Spermatophyta</taxon>
        <taxon>Magnoliopsida</taxon>
        <taxon>eudicotyledons</taxon>
        <taxon>Gunneridae</taxon>
        <taxon>Pentapetalae</taxon>
        <taxon>rosids</taxon>
        <taxon>fabids</taxon>
        <taxon>Fabales</taxon>
        <taxon>Fabaceae</taxon>
        <taxon>Papilionoideae</taxon>
        <taxon>50 kb inversion clade</taxon>
        <taxon>NPAAA clade</taxon>
        <taxon>Hologalegina</taxon>
        <taxon>IRL clade</taxon>
        <taxon>Trifolieae</taxon>
        <taxon>Trifolium</taxon>
    </lineage>
</organism>
<feature type="signal peptide" evidence="1">
    <location>
        <begin position="1"/>
        <end position="15"/>
    </location>
</feature>
<sequence>MVIVLWLNEWTCCSAILLREGIFPIGVAGCERNNGDTA</sequence>
<feature type="chain" id="PRO_5017429314" evidence="1">
    <location>
        <begin position="16"/>
        <end position="38"/>
    </location>
</feature>